<dbReference type="PANTHER" id="PTHR30469:SF38">
    <property type="entry name" value="HLYD FAMILY SECRETION PROTEIN"/>
    <property type="match status" value="1"/>
</dbReference>
<dbReference type="Gene3D" id="1.10.287.470">
    <property type="entry name" value="Helix hairpin bin"/>
    <property type="match status" value="1"/>
</dbReference>
<evidence type="ECO:0000256" key="1">
    <source>
        <dbReference type="ARBA" id="ARBA00009477"/>
    </source>
</evidence>
<comment type="similarity">
    <text evidence="1">Belongs to the membrane fusion protein (MFP) (TC 8.A.1) family.</text>
</comment>
<dbReference type="GO" id="GO:1990281">
    <property type="term" value="C:efflux pump complex"/>
    <property type="evidence" value="ECO:0007669"/>
    <property type="project" value="TreeGrafter"/>
</dbReference>
<dbReference type="Gene3D" id="2.40.30.170">
    <property type="match status" value="1"/>
</dbReference>
<dbReference type="InterPro" id="IPR058637">
    <property type="entry name" value="YknX-like_C"/>
</dbReference>
<dbReference type="Proteomes" id="UP000199759">
    <property type="component" value="Unassembled WGS sequence"/>
</dbReference>
<keyword evidence="2" id="KW-0732">Signal</keyword>
<dbReference type="RefSeq" id="WP_091767246.1">
    <property type="nucleotide sequence ID" value="NZ_FNHG01000003.1"/>
</dbReference>
<organism evidence="4 5">
    <name type="scientific">Maricaulis salignorans</name>
    <dbReference type="NCBI Taxonomy" id="144026"/>
    <lineage>
        <taxon>Bacteria</taxon>
        <taxon>Pseudomonadati</taxon>
        <taxon>Pseudomonadota</taxon>
        <taxon>Alphaproteobacteria</taxon>
        <taxon>Maricaulales</taxon>
        <taxon>Maricaulaceae</taxon>
        <taxon>Maricaulis</taxon>
    </lineage>
</organism>
<feature type="chain" id="PRO_5011621144" evidence="2">
    <location>
        <begin position="27"/>
        <end position="355"/>
    </location>
</feature>
<sequence length="355" mass="37219">MTSSAQIFAAFAGLGLLTLVPAVAVAQDGPPPAIIRSATIVERDMARTITTPASVVARNDARIAAEASGRITFIAEAGDRIEAGGLIAQMDDRQARIALDESRARLARATANGDYQSAEAARFESLARNGTVPPTRLREVELARDLALQDVREARSAVSRAELELERTRILAPFAGRVVERLIQAGELSAPGRDIARIVDIDHKEAVAQAPVAIAPYLSLGQEVVLSMGEGGSTTAPIRAIIPVGDAVSRTFEVRIDLAGSDWIVGSAARAAFPAETPRTQLAAPYDAVILRSNGAFIFTVDADNIAHQIAVTAGVRDNGFIAIAGDVAAGQRVVVSGAETLSDGRMVQELGEDA</sequence>
<dbReference type="Gene3D" id="2.40.50.100">
    <property type="match status" value="1"/>
</dbReference>
<dbReference type="OrthoDB" id="9806939at2"/>
<gene>
    <name evidence="4" type="ORF">SAMN04488568_103115</name>
</gene>
<accession>A0A1G9P5K3</accession>
<dbReference type="NCBIfam" id="TIGR01730">
    <property type="entry name" value="RND_mfp"/>
    <property type="match status" value="1"/>
</dbReference>
<protein>
    <submittedName>
        <fullName evidence="4">RND family efflux transporter, MFP subunit</fullName>
    </submittedName>
</protein>
<evidence type="ECO:0000256" key="2">
    <source>
        <dbReference type="SAM" id="SignalP"/>
    </source>
</evidence>
<feature type="domain" description="YknX-like C-terminal permuted SH3-like" evidence="3">
    <location>
        <begin position="283"/>
        <end position="349"/>
    </location>
</feature>
<proteinExistence type="inferred from homology"/>
<dbReference type="PANTHER" id="PTHR30469">
    <property type="entry name" value="MULTIDRUG RESISTANCE PROTEIN MDTA"/>
    <property type="match status" value="1"/>
</dbReference>
<evidence type="ECO:0000313" key="5">
    <source>
        <dbReference type="Proteomes" id="UP000199759"/>
    </source>
</evidence>
<evidence type="ECO:0000259" key="3">
    <source>
        <dbReference type="Pfam" id="PF25989"/>
    </source>
</evidence>
<dbReference type="GO" id="GO:0015562">
    <property type="term" value="F:efflux transmembrane transporter activity"/>
    <property type="evidence" value="ECO:0007669"/>
    <property type="project" value="TreeGrafter"/>
</dbReference>
<dbReference type="Gene3D" id="2.40.420.20">
    <property type="match status" value="1"/>
</dbReference>
<keyword evidence="5" id="KW-1185">Reference proteome</keyword>
<dbReference type="SUPFAM" id="SSF111369">
    <property type="entry name" value="HlyD-like secretion proteins"/>
    <property type="match status" value="1"/>
</dbReference>
<dbReference type="AlphaFoldDB" id="A0A1G9P5K3"/>
<dbReference type="EMBL" id="FNHG01000003">
    <property type="protein sequence ID" value="SDL93984.1"/>
    <property type="molecule type" value="Genomic_DNA"/>
</dbReference>
<dbReference type="Pfam" id="PF25989">
    <property type="entry name" value="YknX_C"/>
    <property type="match status" value="1"/>
</dbReference>
<dbReference type="InterPro" id="IPR006143">
    <property type="entry name" value="RND_pump_MFP"/>
</dbReference>
<name>A0A1G9P5K3_9PROT</name>
<evidence type="ECO:0000313" key="4">
    <source>
        <dbReference type="EMBL" id="SDL93984.1"/>
    </source>
</evidence>
<reference evidence="4 5" key="1">
    <citation type="submission" date="2016-10" db="EMBL/GenBank/DDBJ databases">
        <authorList>
            <person name="de Groot N.N."/>
        </authorList>
    </citation>
    <scope>NUCLEOTIDE SEQUENCE [LARGE SCALE GENOMIC DNA]</scope>
    <source>
        <strain evidence="4 5">DSM 16077</strain>
    </source>
</reference>
<dbReference type="STRING" id="144026.SAMN04488568_103115"/>
<feature type="signal peptide" evidence="2">
    <location>
        <begin position="1"/>
        <end position="26"/>
    </location>
</feature>